<name>A0ACC3BC35_9EURO</name>
<gene>
    <name evidence="1" type="ORF">N8T08_000455</name>
</gene>
<organism evidence="1 2">
    <name type="scientific">Aspergillus melleus</name>
    <dbReference type="NCBI Taxonomy" id="138277"/>
    <lineage>
        <taxon>Eukaryota</taxon>
        <taxon>Fungi</taxon>
        <taxon>Dikarya</taxon>
        <taxon>Ascomycota</taxon>
        <taxon>Pezizomycotina</taxon>
        <taxon>Eurotiomycetes</taxon>
        <taxon>Eurotiomycetidae</taxon>
        <taxon>Eurotiales</taxon>
        <taxon>Aspergillaceae</taxon>
        <taxon>Aspergillus</taxon>
        <taxon>Aspergillus subgen. Circumdati</taxon>
    </lineage>
</organism>
<dbReference type="EMBL" id="JAOPJF010000010">
    <property type="protein sequence ID" value="KAK1147939.1"/>
    <property type="molecule type" value="Genomic_DNA"/>
</dbReference>
<reference evidence="1 2" key="1">
    <citation type="journal article" date="2023" name="ACS Omega">
        <title>Identification of the Neoaspergillic Acid Biosynthesis Gene Cluster by Establishing an In Vitro CRISPR-Ribonucleoprotein Genetic System in Aspergillus melleus.</title>
        <authorList>
            <person name="Yuan B."/>
            <person name="Grau M.F."/>
            <person name="Murata R.M."/>
            <person name="Torok T."/>
            <person name="Venkateswaran K."/>
            <person name="Stajich J.E."/>
            <person name="Wang C.C.C."/>
        </authorList>
    </citation>
    <scope>NUCLEOTIDE SEQUENCE [LARGE SCALE GENOMIC DNA]</scope>
    <source>
        <strain evidence="1 2">IMV 1140</strain>
    </source>
</reference>
<evidence type="ECO:0000313" key="1">
    <source>
        <dbReference type="EMBL" id="KAK1147939.1"/>
    </source>
</evidence>
<keyword evidence="2" id="KW-1185">Reference proteome</keyword>
<dbReference type="Proteomes" id="UP001177260">
    <property type="component" value="Unassembled WGS sequence"/>
</dbReference>
<sequence length="178" mass="20220">MASEIPTADDSGQLYHPGDGVERCMIDGHRFEFDDNVPDDVRDRMSDLSANDAKFADVPAEYLKYEVKYDPWAEIDNVIIDGHVFAVNYDVPTDVSTALIELARRPGVRFEDVPRDYREYYDSRGGWVRDEDFPATAVTYCQGDTDQGQSSSESNDKDEHGKESDDKESQEMKSENDK</sequence>
<protein>
    <submittedName>
        <fullName evidence="1">Uncharacterized protein</fullName>
    </submittedName>
</protein>
<accession>A0ACC3BC35</accession>
<proteinExistence type="predicted"/>
<evidence type="ECO:0000313" key="2">
    <source>
        <dbReference type="Proteomes" id="UP001177260"/>
    </source>
</evidence>
<comment type="caution">
    <text evidence="1">The sequence shown here is derived from an EMBL/GenBank/DDBJ whole genome shotgun (WGS) entry which is preliminary data.</text>
</comment>